<feature type="transmembrane region" description="Helical" evidence="13">
    <location>
        <begin position="182"/>
        <end position="201"/>
    </location>
</feature>
<dbReference type="SUPFAM" id="SSF90123">
    <property type="entry name" value="ABC transporter transmembrane region"/>
    <property type="match status" value="2"/>
</dbReference>
<feature type="transmembrane region" description="Helical" evidence="13">
    <location>
        <begin position="296"/>
        <end position="317"/>
    </location>
</feature>
<organism evidence="16 17">
    <name type="scientific">Sphaeroforma arctica JP610</name>
    <dbReference type="NCBI Taxonomy" id="667725"/>
    <lineage>
        <taxon>Eukaryota</taxon>
        <taxon>Ichthyosporea</taxon>
        <taxon>Ichthyophonida</taxon>
        <taxon>Sphaeroforma</taxon>
    </lineage>
</organism>
<comment type="subcellular location">
    <subcellularLocation>
        <location evidence="1">Membrane</location>
        <topology evidence="1">Multi-pass membrane protein</topology>
    </subcellularLocation>
</comment>
<dbReference type="eggNOG" id="KOG0055">
    <property type="taxonomic scope" value="Eukaryota"/>
</dbReference>
<dbReference type="RefSeq" id="XP_014156034.1">
    <property type="nucleotide sequence ID" value="XM_014300559.1"/>
</dbReference>
<evidence type="ECO:0000313" key="16">
    <source>
        <dbReference type="EMBL" id="KNC82132.1"/>
    </source>
</evidence>
<dbReference type="GO" id="GO:0015421">
    <property type="term" value="F:ABC-type oligopeptide transporter activity"/>
    <property type="evidence" value="ECO:0007669"/>
    <property type="project" value="TreeGrafter"/>
</dbReference>
<keyword evidence="5" id="KW-0677">Repeat</keyword>
<dbReference type="CDD" id="cd03249">
    <property type="entry name" value="ABC_MTABC3_MDL1_MDL2"/>
    <property type="match status" value="1"/>
</dbReference>
<evidence type="ECO:0000256" key="10">
    <source>
        <dbReference type="ARBA" id="ARBA00023136"/>
    </source>
</evidence>
<feature type="region of interest" description="Disordered" evidence="12">
    <location>
        <begin position="1043"/>
        <end position="1069"/>
    </location>
</feature>
<keyword evidence="11" id="KW-0325">Glycoprotein</keyword>
<feature type="domain" description="ABC transmembrane type-1" evidence="15">
    <location>
        <begin position="82"/>
        <end position="325"/>
    </location>
</feature>
<accession>A0A0L0FZ82</accession>
<feature type="transmembrane region" description="Helical" evidence="13">
    <location>
        <begin position="713"/>
        <end position="741"/>
    </location>
</feature>
<dbReference type="CDD" id="cd18578">
    <property type="entry name" value="ABC_6TM_Pgp_ABCB1_D2_like"/>
    <property type="match status" value="1"/>
</dbReference>
<dbReference type="OrthoDB" id="6500128at2759"/>
<gene>
    <name evidence="16" type="ORF">SARC_05570</name>
</gene>
<evidence type="ECO:0000256" key="11">
    <source>
        <dbReference type="ARBA" id="ARBA00023180"/>
    </source>
</evidence>
<keyword evidence="17" id="KW-1185">Reference proteome</keyword>
<dbReference type="SMART" id="SM00382">
    <property type="entry name" value="AAA"/>
    <property type="match status" value="2"/>
</dbReference>
<dbReference type="InterPro" id="IPR036640">
    <property type="entry name" value="ABC1_TM_sf"/>
</dbReference>
<keyword evidence="6" id="KW-0547">Nucleotide-binding</keyword>
<dbReference type="InterPro" id="IPR017871">
    <property type="entry name" value="ABC_transporter-like_CS"/>
</dbReference>
<dbReference type="PANTHER" id="PTHR43394:SF27">
    <property type="entry name" value="ATP-DEPENDENT TRANSLOCASE ABCB1-LIKE"/>
    <property type="match status" value="1"/>
</dbReference>
<evidence type="ECO:0000259" key="15">
    <source>
        <dbReference type="PROSITE" id="PS50929"/>
    </source>
</evidence>
<reference evidence="16 17" key="1">
    <citation type="submission" date="2011-02" db="EMBL/GenBank/DDBJ databases">
        <title>The Genome Sequence of Sphaeroforma arctica JP610.</title>
        <authorList>
            <consortium name="The Broad Institute Genome Sequencing Platform"/>
            <person name="Russ C."/>
            <person name="Cuomo C."/>
            <person name="Young S.K."/>
            <person name="Zeng Q."/>
            <person name="Gargeya S."/>
            <person name="Alvarado L."/>
            <person name="Berlin A."/>
            <person name="Chapman S.B."/>
            <person name="Chen Z."/>
            <person name="Freedman E."/>
            <person name="Gellesch M."/>
            <person name="Goldberg J."/>
            <person name="Griggs A."/>
            <person name="Gujja S."/>
            <person name="Heilman E."/>
            <person name="Heiman D."/>
            <person name="Howarth C."/>
            <person name="Mehta T."/>
            <person name="Neiman D."/>
            <person name="Pearson M."/>
            <person name="Roberts A."/>
            <person name="Saif S."/>
            <person name="Shea T."/>
            <person name="Shenoy N."/>
            <person name="Sisk P."/>
            <person name="Stolte C."/>
            <person name="Sykes S."/>
            <person name="White J."/>
            <person name="Yandava C."/>
            <person name="Burger G."/>
            <person name="Gray M.W."/>
            <person name="Holland P.W.H."/>
            <person name="King N."/>
            <person name="Lang F.B.F."/>
            <person name="Roger A.J."/>
            <person name="Ruiz-Trillo I."/>
            <person name="Haas B."/>
            <person name="Nusbaum C."/>
            <person name="Birren B."/>
        </authorList>
    </citation>
    <scope>NUCLEOTIDE SEQUENCE [LARGE SCALE GENOMIC DNA]</scope>
    <source>
        <strain evidence="16 17">JP610</strain>
    </source>
</reference>
<dbReference type="InterPro" id="IPR003439">
    <property type="entry name" value="ABC_transporter-like_ATP-bd"/>
</dbReference>
<keyword evidence="3" id="KW-0813">Transport</keyword>
<dbReference type="GO" id="GO:0005743">
    <property type="term" value="C:mitochondrial inner membrane"/>
    <property type="evidence" value="ECO:0007669"/>
    <property type="project" value="TreeGrafter"/>
</dbReference>
<dbReference type="FunFam" id="3.40.50.300:FF:000479">
    <property type="entry name" value="Multidrug resistance protein 1A"/>
    <property type="match status" value="1"/>
</dbReference>
<evidence type="ECO:0000256" key="1">
    <source>
        <dbReference type="ARBA" id="ARBA00004141"/>
    </source>
</evidence>
<evidence type="ECO:0000256" key="7">
    <source>
        <dbReference type="ARBA" id="ARBA00022840"/>
    </source>
</evidence>
<dbReference type="PROSITE" id="PS50893">
    <property type="entry name" value="ABC_TRANSPORTER_2"/>
    <property type="match status" value="2"/>
</dbReference>
<dbReference type="InterPro" id="IPR039421">
    <property type="entry name" value="Type_1_exporter"/>
</dbReference>
<dbReference type="CDD" id="cd18577">
    <property type="entry name" value="ABC_6TM_Pgp_ABCB1_D1_like"/>
    <property type="match status" value="1"/>
</dbReference>
<evidence type="ECO:0000256" key="12">
    <source>
        <dbReference type="SAM" id="MobiDB-lite"/>
    </source>
</evidence>
<feature type="transmembrane region" description="Helical" evidence="13">
    <location>
        <begin position="831"/>
        <end position="851"/>
    </location>
</feature>
<keyword evidence="7" id="KW-0067">ATP-binding</keyword>
<dbReference type="GO" id="GO:0005524">
    <property type="term" value="F:ATP binding"/>
    <property type="evidence" value="ECO:0007669"/>
    <property type="project" value="UniProtKB-KW"/>
</dbReference>
<dbReference type="GO" id="GO:0090374">
    <property type="term" value="P:oligopeptide export from mitochondrion"/>
    <property type="evidence" value="ECO:0007669"/>
    <property type="project" value="TreeGrafter"/>
</dbReference>
<dbReference type="GeneID" id="25906074"/>
<evidence type="ECO:0000256" key="8">
    <source>
        <dbReference type="ARBA" id="ARBA00022967"/>
    </source>
</evidence>
<keyword evidence="8" id="KW-1278">Translocase</keyword>
<dbReference type="FunFam" id="3.40.50.300:FF:001797">
    <property type="entry name" value="ABC transporter, putative"/>
    <property type="match status" value="1"/>
</dbReference>
<protein>
    <submittedName>
        <fullName evidence="16">Uncharacterized protein</fullName>
    </submittedName>
</protein>
<feature type="transmembrane region" description="Helical" evidence="13">
    <location>
        <begin position="753"/>
        <end position="775"/>
    </location>
</feature>
<evidence type="ECO:0000256" key="9">
    <source>
        <dbReference type="ARBA" id="ARBA00022989"/>
    </source>
</evidence>
<evidence type="ECO:0000256" key="6">
    <source>
        <dbReference type="ARBA" id="ARBA00022741"/>
    </source>
</evidence>
<evidence type="ECO:0000256" key="5">
    <source>
        <dbReference type="ARBA" id="ARBA00022737"/>
    </source>
</evidence>
<dbReference type="PROSITE" id="PS50929">
    <property type="entry name" value="ABC_TM1F"/>
    <property type="match status" value="2"/>
</dbReference>
<feature type="transmembrane region" description="Helical" evidence="13">
    <location>
        <begin position="157"/>
        <end position="176"/>
    </location>
</feature>
<name>A0A0L0FZ82_9EUKA</name>
<feature type="transmembrane region" description="Helical" evidence="13">
    <location>
        <begin position="929"/>
        <end position="953"/>
    </location>
</feature>
<evidence type="ECO:0000256" key="4">
    <source>
        <dbReference type="ARBA" id="ARBA00022692"/>
    </source>
</evidence>
<dbReference type="InterPro" id="IPR011527">
    <property type="entry name" value="ABC1_TM_dom"/>
</dbReference>
<feature type="domain" description="ABC transmembrane type-1" evidence="15">
    <location>
        <begin position="715"/>
        <end position="999"/>
    </location>
</feature>
<evidence type="ECO:0000256" key="2">
    <source>
        <dbReference type="ARBA" id="ARBA00007577"/>
    </source>
</evidence>
<dbReference type="Pfam" id="PF00005">
    <property type="entry name" value="ABC_tran"/>
    <property type="match status" value="2"/>
</dbReference>
<feature type="transmembrane region" description="Helical" evidence="13">
    <location>
        <begin position="857"/>
        <end position="876"/>
    </location>
</feature>
<dbReference type="Pfam" id="PF00664">
    <property type="entry name" value="ABC_membrane"/>
    <property type="match status" value="2"/>
</dbReference>
<feature type="transmembrane region" description="Helical" evidence="13">
    <location>
        <begin position="973"/>
        <end position="994"/>
    </location>
</feature>
<dbReference type="Proteomes" id="UP000054560">
    <property type="component" value="Unassembled WGS sequence"/>
</dbReference>
<dbReference type="Gene3D" id="1.20.1560.10">
    <property type="entry name" value="ABC transporter type 1, transmembrane domain"/>
    <property type="match status" value="1"/>
</dbReference>
<feature type="domain" description="ABC transporter" evidence="14">
    <location>
        <begin position="360"/>
        <end position="619"/>
    </location>
</feature>
<dbReference type="InterPro" id="IPR027417">
    <property type="entry name" value="P-loop_NTPase"/>
</dbReference>
<dbReference type="SUPFAM" id="SSF52540">
    <property type="entry name" value="P-loop containing nucleoside triphosphate hydrolases"/>
    <property type="match status" value="2"/>
</dbReference>
<feature type="transmembrane region" description="Helical" evidence="13">
    <location>
        <begin position="86"/>
        <end position="107"/>
    </location>
</feature>
<dbReference type="PANTHER" id="PTHR43394">
    <property type="entry name" value="ATP-DEPENDENT PERMEASE MDL1, MITOCHONDRIAL"/>
    <property type="match status" value="1"/>
</dbReference>
<evidence type="ECO:0000256" key="13">
    <source>
        <dbReference type="SAM" id="Phobius"/>
    </source>
</evidence>
<keyword evidence="10 13" id="KW-0472">Membrane</keyword>
<evidence type="ECO:0000313" key="17">
    <source>
        <dbReference type="Proteomes" id="UP000054560"/>
    </source>
</evidence>
<dbReference type="Gene3D" id="3.40.50.300">
    <property type="entry name" value="P-loop containing nucleotide triphosphate hydrolases"/>
    <property type="match status" value="2"/>
</dbReference>
<dbReference type="PROSITE" id="PS00211">
    <property type="entry name" value="ABC_TRANSPORTER_1"/>
    <property type="match status" value="2"/>
</dbReference>
<comment type="similarity">
    <text evidence="2">Belongs to the ABC transporter superfamily. ABCB family. Multidrug resistance exporter (TC 3.A.1.201) subfamily.</text>
</comment>
<sequence length="1341" mass="145615">MFCVMFGRLLQDLSNYATFVQSSDPSNLVLDIKDVDWQNLKRELLVNSTEVKEGIQGVLGIIEIYQASNDARAELRAGVNGLCINLLFLGLIAFVAGCIQRVVIGLATRPAVTRIRKHYIQSLLSQDMTFHDAHQGGELVSHVTVDMERIERALGDAHSFLFMLLGMASSGIIVGFVFSPKLAAICALFVPMIGGSGAIMARFTSNAAGKSSVVYAAAAAAAEEALTLIRTVTAFGGQKHELEQYTEKVKNVETRGIKGAFILGLGSGVSLMILYCSCAFMMWFSFTLVERREAEVGDAMTVFFSIVVAAVALGQIFPAMDEIASARGCAYTVYNTIQRKSEIDALSDEGTVPEKCVGRIEFKDVDFRYNDIAPLVIRNLTLDFAPGKSMALVGFSGSGKSTTITLLERFYDVSAGTIDLDGSDIRSLNIQWLRNQIGYVGQEPVLFGGTIRDNIAAGAPLVANPDFISDMPYDVFTNPRFVRSEVSQEKIEEAAEMANAHNFITNLPDSYNTLISEGGGMLSGGQKQRIAIARALLRDPKILLLDEATSALDVESETIVQAAMDKASAGRTTIVIAHRLSTVRNADVISFMSEGEVIEKGSHDELVALGGAYAEFVAIQMGSDNPPVVAPSPRLSAAEVYDGKDDETLGADDLGFGELKLGEDTNPTTEDIIESIIQENTEQLAQINATHKDEVDDHIFTQTIALNKPELPAVLLGTFMALVSGVLWPIFAYCFGSMLFVLITLDFDKAMKWIIIFFSLGATALVSNTSMYWAFGYAKEKLTRRLRVQTFRSLMRQDIGFFDFEANRTSALTVYLSTDASAVSGMTGDSLLMQTTLSATVLCTIMIGLFACWPLALVMMMSFVFSGLVAMGGAWISERITRKASKSLIDGTTMVSEYLQSVRTVTYLGVSGDILQRYNTHLNTPEKGLFRASIVSGFSFGVAMLIILAVWGFSFWWGVELIAQLDQCNVEGMITTFSAVVFGGMGMASAFGLLPDVKAAKVGATRLYRLINREPLINSDSKEGVRFSKNLLGVEKADIPDSDTEEVASKSVNMSDRSHGSHVGLQEESTVSMGDSTASVVNISVPRIPLRGDVTFHNVEFRYPSRPGAVVLDGFTIGVAAGQTLALVGESGCGKSSAISLLERFYLPRKGSITMDDYDLKNVNISSLRRTVGFVGQEPDLFTGTVRDNLLYGLSPSEVRLVTEEAIRDALQQANALSFIDELEEGVDTHIGVRGMRLSGGQKQRVAIARVLLRDPQILLLDEATSALDAESERAVQQALDAVSASRTTIMIAHRLATVRKADVIAVVVEGVVAEMGTHDELITLRDGKYKKMVDMNKDRE</sequence>
<dbReference type="EMBL" id="KQ241956">
    <property type="protein sequence ID" value="KNC82132.1"/>
    <property type="molecule type" value="Genomic_DNA"/>
</dbReference>
<feature type="domain" description="ABC transporter" evidence="14">
    <location>
        <begin position="1094"/>
        <end position="1335"/>
    </location>
</feature>
<feature type="transmembrane region" description="Helical" evidence="13">
    <location>
        <begin position="260"/>
        <end position="284"/>
    </location>
</feature>
<dbReference type="STRING" id="667725.A0A0L0FZ82"/>
<evidence type="ECO:0000256" key="3">
    <source>
        <dbReference type="ARBA" id="ARBA00022448"/>
    </source>
</evidence>
<keyword evidence="9 13" id="KW-1133">Transmembrane helix</keyword>
<dbReference type="InterPro" id="IPR003593">
    <property type="entry name" value="AAA+_ATPase"/>
</dbReference>
<proteinExistence type="inferred from homology"/>
<keyword evidence="4 13" id="KW-0812">Transmembrane</keyword>
<evidence type="ECO:0000259" key="14">
    <source>
        <dbReference type="PROSITE" id="PS50893"/>
    </source>
</evidence>
<dbReference type="GO" id="GO:0016887">
    <property type="term" value="F:ATP hydrolysis activity"/>
    <property type="evidence" value="ECO:0007669"/>
    <property type="project" value="InterPro"/>
</dbReference>